<dbReference type="EMBL" id="CP004121">
    <property type="protein sequence ID" value="AGF56460.1"/>
    <property type="molecule type" value="Genomic_DNA"/>
</dbReference>
<dbReference type="eggNOG" id="ENOG50339JA">
    <property type="taxonomic scope" value="Bacteria"/>
</dbReference>
<accession>M1LTU0</accession>
<evidence type="ECO:0000313" key="1">
    <source>
        <dbReference type="EMBL" id="AGF56460.1"/>
    </source>
</evidence>
<evidence type="ECO:0000313" key="2">
    <source>
        <dbReference type="Proteomes" id="UP000011728"/>
    </source>
</evidence>
<sequence>MDSTFGFKEFINKINESQEKFNNAVDETLFEGALEGIGEIQSRTSVKTGNLRRSATSGEIEIQGKIHSIEVGYNLNQAPYADAYENGHKQEKGRYVPAIGKKLVKEYVPGRHVVRDSLTIIRAELPNKLRQKLSDIK</sequence>
<evidence type="ECO:0008006" key="3">
    <source>
        <dbReference type="Google" id="ProtNLM"/>
    </source>
</evidence>
<organism evidence="1 2">
    <name type="scientific">Clostridium saccharoperbutylacetonicum N1-4(HMT)</name>
    <dbReference type="NCBI Taxonomy" id="931276"/>
    <lineage>
        <taxon>Bacteria</taxon>
        <taxon>Bacillati</taxon>
        <taxon>Bacillota</taxon>
        <taxon>Clostridia</taxon>
        <taxon>Eubacteriales</taxon>
        <taxon>Clostridiaceae</taxon>
        <taxon>Clostridium</taxon>
    </lineage>
</organism>
<name>M1LTU0_9CLOT</name>
<dbReference type="PATRIC" id="fig|931276.5.peg.2707"/>
<reference evidence="1 2" key="1">
    <citation type="submission" date="2013-02" db="EMBL/GenBank/DDBJ databases">
        <title>Genome sequence of Clostridium saccharoperbutylacetonicum N1-4(HMT).</title>
        <authorList>
            <person name="Poehlein A."/>
            <person name="Daniel R."/>
        </authorList>
    </citation>
    <scope>NUCLEOTIDE SEQUENCE [LARGE SCALE GENOMIC DNA]</scope>
    <source>
        <strain evidence="2">N1-4(HMT)</strain>
    </source>
</reference>
<dbReference type="AlphaFoldDB" id="M1LTU0"/>
<dbReference type="KEGG" id="csr:Cspa_c26950"/>
<proteinExistence type="predicted"/>
<keyword evidence="2" id="KW-1185">Reference proteome</keyword>
<dbReference type="OrthoDB" id="1850874at2"/>
<gene>
    <name evidence="1" type="ORF">Cspa_c26950</name>
</gene>
<dbReference type="Pfam" id="PF04883">
    <property type="entry name" value="HK97-gp10_like"/>
    <property type="match status" value="1"/>
</dbReference>
<dbReference type="Proteomes" id="UP000011728">
    <property type="component" value="Chromosome"/>
</dbReference>
<dbReference type="InterPro" id="IPR010064">
    <property type="entry name" value="HK97-gp10_tail"/>
</dbReference>
<dbReference type="RefSeq" id="WP_015392779.1">
    <property type="nucleotide sequence ID" value="NC_020291.1"/>
</dbReference>
<protein>
    <recommendedName>
        <fullName evidence="3">HK97 gp10 family phage protein</fullName>
    </recommendedName>
</protein>
<dbReference type="HOGENOM" id="CLU_119007_0_1_9"/>